<gene>
    <name evidence="3" type="ORF">BCL90_1079</name>
    <name evidence="4" type="ORF">E3V97_13490</name>
</gene>
<keyword evidence="6" id="KW-1185">Reference proteome</keyword>
<dbReference type="PANTHER" id="PTHR18964">
    <property type="entry name" value="ROK (REPRESSOR, ORF, KINASE) FAMILY"/>
    <property type="match status" value="1"/>
</dbReference>
<dbReference type="PANTHER" id="PTHR18964:SF149">
    <property type="entry name" value="BIFUNCTIONAL UDP-N-ACETYLGLUCOSAMINE 2-EPIMERASE_N-ACETYLMANNOSAMINE KINASE"/>
    <property type="match status" value="1"/>
</dbReference>
<evidence type="ECO:0000256" key="1">
    <source>
        <dbReference type="ARBA" id="ARBA00006479"/>
    </source>
</evidence>
<dbReference type="Proteomes" id="UP000273898">
    <property type="component" value="Unassembled WGS sequence"/>
</dbReference>
<protein>
    <submittedName>
        <fullName evidence="3">Glucokinase</fullName>
    </submittedName>
    <submittedName>
        <fullName evidence="4">ROK family protein</fullName>
    </submittedName>
</protein>
<dbReference type="InterPro" id="IPR000600">
    <property type="entry name" value="ROK"/>
</dbReference>
<keyword evidence="3" id="KW-0418">Kinase</keyword>
<evidence type="ECO:0000313" key="6">
    <source>
        <dbReference type="Proteomes" id="UP000297429"/>
    </source>
</evidence>
<dbReference type="Pfam" id="PF00480">
    <property type="entry name" value="ROK"/>
    <property type="match status" value="1"/>
</dbReference>
<dbReference type="GO" id="GO:0016301">
    <property type="term" value="F:kinase activity"/>
    <property type="evidence" value="ECO:0007669"/>
    <property type="project" value="UniProtKB-KW"/>
</dbReference>
<feature type="domain" description="C2H2-type" evidence="2">
    <location>
        <begin position="183"/>
        <end position="206"/>
    </location>
</feature>
<comment type="similarity">
    <text evidence="1">Belongs to the ROK (NagC/XylR) family.</text>
</comment>
<dbReference type="EMBL" id="SOPX01000002">
    <property type="protein sequence ID" value="TFB31594.1"/>
    <property type="molecule type" value="Genomic_DNA"/>
</dbReference>
<dbReference type="InterPro" id="IPR049874">
    <property type="entry name" value="ROK_cs"/>
</dbReference>
<evidence type="ECO:0000313" key="3">
    <source>
        <dbReference type="EMBL" id="RLJ80324.1"/>
    </source>
</evidence>
<dbReference type="EMBL" id="RCCK01000010">
    <property type="protein sequence ID" value="RLJ80324.1"/>
    <property type="molecule type" value="Genomic_DNA"/>
</dbReference>
<dbReference type="Gene3D" id="3.30.420.40">
    <property type="match status" value="2"/>
</dbReference>
<dbReference type="InterPro" id="IPR013087">
    <property type="entry name" value="Znf_C2H2_type"/>
</dbReference>
<evidence type="ECO:0000313" key="4">
    <source>
        <dbReference type="EMBL" id="TFB31594.1"/>
    </source>
</evidence>
<dbReference type="RefSeq" id="WP_121282928.1">
    <property type="nucleotide sequence ID" value="NZ_RCCK01000010.1"/>
</dbReference>
<comment type="caution">
    <text evidence="3">The sequence shown here is derived from an EMBL/GenBank/DDBJ whole genome shotgun (WGS) entry which is preliminary data.</text>
</comment>
<proteinExistence type="inferred from homology"/>
<reference evidence="3 5" key="1">
    <citation type="submission" date="2018-10" db="EMBL/GenBank/DDBJ databases">
        <title>Genomic Encyclopedia of Archaeal and Bacterial Type Strains, Phase II (KMG-II): from individual species to whole genera.</title>
        <authorList>
            <person name="Goeker M."/>
        </authorList>
    </citation>
    <scope>NUCLEOTIDE SEQUENCE [LARGE SCALE GENOMIC DNA]</scope>
    <source>
        <strain evidence="3 5">DSM 19624</strain>
    </source>
</reference>
<dbReference type="PROSITE" id="PS01125">
    <property type="entry name" value="ROK"/>
    <property type="match status" value="1"/>
</dbReference>
<reference evidence="4 6" key="2">
    <citation type="submission" date="2019-03" db="EMBL/GenBank/DDBJ databases">
        <authorList>
            <person name="He R.-H."/>
        </authorList>
    </citation>
    <scope>NUCLEOTIDE SEQUENCE [LARGE SCALE GENOMIC DNA]</scope>
    <source>
        <strain evidence="4 6">DSM 19624</strain>
    </source>
</reference>
<dbReference type="OrthoDB" id="9810372at2"/>
<name>A0A497Y9U4_9SPHI</name>
<accession>A0A497Y9U4</accession>
<evidence type="ECO:0000313" key="5">
    <source>
        <dbReference type="Proteomes" id="UP000273898"/>
    </source>
</evidence>
<organism evidence="3 5">
    <name type="scientific">Pedobacter alluvionis</name>
    <dbReference type="NCBI Taxonomy" id="475253"/>
    <lineage>
        <taxon>Bacteria</taxon>
        <taxon>Pseudomonadati</taxon>
        <taxon>Bacteroidota</taxon>
        <taxon>Sphingobacteriia</taxon>
        <taxon>Sphingobacteriales</taxon>
        <taxon>Sphingobacteriaceae</taxon>
        <taxon>Pedobacter</taxon>
    </lineage>
</organism>
<keyword evidence="3" id="KW-0808">Transferase</keyword>
<dbReference type="PROSITE" id="PS00028">
    <property type="entry name" value="ZINC_FINGER_C2H2_1"/>
    <property type="match status" value="1"/>
</dbReference>
<dbReference type="InterPro" id="IPR043129">
    <property type="entry name" value="ATPase_NBD"/>
</dbReference>
<dbReference type="SUPFAM" id="SSF53067">
    <property type="entry name" value="Actin-like ATPase domain"/>
    <property type="match status" value="1"/>
</dbReference>
<dbReference type="AlphaFoldDB" id="A0A497Y9U4"/>
<sequence length="323" mass="34486">MITLNHTNLEPQYAIGIDVGGSSLKCGVVSERGEILYSTLIPLKKAKTQGSIIALIVEAIQTCAAKVKHPVLGVGIGFPGTIYNNRIIAGADNLPGFKQLALGEILQDVTRYNVIMDNDTNLMGLGEMCYGAAKDCGDVVFLTVGTGIGGAVMIDNKLYGGFRNRGTELGHIIVEHNGLACVCGIKGCLEAYASVTALLKHYRFIHPGIPETAEVDGRYIIEKYLAGEEYAMKAMGRHFDYLATGITSFINIFSPEKIVIGGGISESGAFYAREIERRIKTLAVPVSSANALVVPAKLGNKAGLLGCAANVFRKFKAFDYATT</sequence>
<dbReference type="Proteomes" id="UP000297429">
    <property type="component" value="Unassembled WGS sequence"/>
</dbReference>
<evidence type="ECO:0000259" key="2">
    <source>
        <dbReference type="PROSITE" id="PS00028"/>
    </source>
</evidence>